<dbReference type="Proteomes" id="UP001432027">
    <property type="component" value="Unassembled WGS sequence"/>
</dbReference>
<reference evidence="1" key="1">
    <citation type="submission" date="2023-10" db="EMBL/GenBank/DDBJ databases">
        <title>Genome assembly of Pristionchus species.</title>
        <authorList>
            <person name="Yoshida K."/>
            <person name="Sommer R.J."/>
        </authorList>
    </citation>
    <scope>NUCLEOTIDE SEQUENCE</scope>
    <source>
        <strain evidence="1">RS0144</strain>
    </source>
</reference>
<dbReference type="EMBL" id="BTSX01000006">
    <property type="protein sequence ID" value="GMT03154.1"/>
    <property type="molecule type" value="Genomic_DNA"/>
</dbReference>
<keyword evidence="2" id="KW-1185">Reference proteome</keyword>
<accession>A0AAV5U8G0</accession>
<sequence>HTIKPARTTTTTASPVTTGQGTYCNCGVDKFGFPFGWNYNDIWVDIVVILDTSEALGEDALENAENLIESFISDDDDDFLVTNSNAAFYTRV</sequence>
<feature type="non-terminal residue" evidence="1">
    <location>
        <position position="1"/>
    </location>
</feature>
<name>A0AAV5U8G0_9BILA</name>
<feature type="non-terminal residue" evidence="1">
    <location>
        <position position="92"/>
    </location>
</feature>
<evidence type="ECO:0008006" key="3">
    <source>
        <dbReference type="Google" id="ProtNLM"/>
    </source>
</evidence>
<evidence type="ECO:0000313" key="2">
    <source>
        <dbReference type="Proteomes" id="UP001432027"/>
    </source>
</evidence>
<proteinExistence type="predicted"/>
<dbReference type="AlphaFoldDB" id="A0AAV5U8G0"/>
<organism evidence="1 2">
    <name type="scientific">Pristionchus entomophagus</name>
    <dbReference type="NCBI Taxonomy" id="358040"/>
    <lineage>
        <taxon>Eukaryota</taxon>
        <taxon>Metazoa</taxon>
        <taxon>Ecdysozoa</taxon>
        <taxon>Nematoda</taxon>
        <taxon>Chromadorea</taxon>
        <taxon>Rhabditida</taxon>
        <taxon>Rhabditina</taxon>
        <taxon>Diplogasteromorpha</taxon>
        <taxon>Diplogasteroidea</taxon>
        <taxon>Neodiplogasteridae</taxon>
        <taxon>Pristionchus</taxon>
    </lineage>
</organism>
<evidence type="ECO:0000313" key="1">
    <source>
        <dbReference type="EMBL" id="GMT03154.1"/>
    </source>
</evidence>
<comment type="caution">
    <text evidence="1">The sequence shown here is derived from an EMBL/GenBank/DDBJ whole genome shotgun (WGS) entry which is preliminary data.</text>
</comment>
<gene>
    <name evidence="1" type="ORF">PENTCL1PPCAC_25328</name>
</gene>
<protein>
    <recommendedName>
        <fullName evidence="3">VWFA domain-containing protein</fullName>
    </recommendedName>
</protein>
<dbReference type="PANTHER" id="PTHR31024:SF3">
    <property type="entry name" value="C-TYPE LECTIN-RELATED"/>
    <property type="match status" value="1"/>
</dbReference>
<dbReference type="PANTHER" id="PTHR31024">
    <property type="entry name" value="C-TYPE LECTIN"/>
    <property type="match status" value="1"/>
</dbReference>